<dbReference type="EMBL" id="GBRH01262720">
    <property type="protein sequence ID" value="JAD35175.1"/>
    <property type="molecule type" value="Transcribed_RNA"/>
</dbReference>
<reference evidence="2" key="1">
    <citation type="submission" date="2014-09" db="EMBL/GenBank/DDBJ databases">
        <authorList>
            <person name="Magalhaes I.L.F."/>
            <person name="Oliveira U."/>
            <person name="Santos F.R."/>
            <person name="Vidigal T.H.D.A."/>
            <person name="Brescovit A.D."/>
            <person name="Santos A.J."/>
        </authorList>
    </citation>
    <scope>NUCLEOTIDE SEQUENCE</scope>
    <source>
        <tissue evidence="2">Shoot tissue taken approximately 20 cm above the soil surface</tissue>
    </source>
</reference>
<protein>
    <submittedName>
        <fullName evidence="2">Uncharacterized protein</fullName>
    </submittedName>
</protein>
<reference evidence="2" key="2">
    <citation type="journal article" date="2015" name="Data Brief">
        <title>Shoot transcriptome of the giant reed, Arundo donax.</title>
        <authorList>
            <person name="Barrero R.A."/>
            <person name="Guerrero F.D."/>
            <person name="Moolhuijzen P."/>
            <person name="Goolsby J.A."/>
            <person name="Tidwell J."/>
            <person name="Bellgard S.E."/>
            <person name="Bellgard M.I."/>
        </authorList>
    </citation>
    <scope>NUCLEOTIDE SEQUENCE</scope>
    <source>
        <tissue evidence="2">Shoot tissue taken approximately 20 cm above the soil surface</tissue>
    </source>
</reference>
<feature type="region of interest" description="Disordered" evidence="1">
    <location>
        <begin position="1"/>
        <end position="34"/>
    </location>
</feature>
<evidence type="ECO:0000256" key="1">
    <source>
        <dbReference type="SAM" id="MobiDB-lite"/>
    </source>
</evidence>
<name>A0A0A8ZEM6_ARUDO</name>
<feature type="compositionally biased region" description="Low complexity" evidence="1">
    <location>
        <begin position="20"/>
        <end position="34"/>
    </location>
</feature>
<accession>A0A0A8ZEM6</accession>
<organism evidence="2">
    <name type="scientific">Arundo donax</name>
    <name type="common">Giant reed</name>
    <name type="synonym">Donax arundinaceus</name>
    <dbReference type="NCBI Taxonomy" id="35708"/>
    <lineage>
        <taxon>Eukaryota</taxon>
        <taxon>Viridiplantae</taxon>
        <taxon>Streptophyta</taxon>
        <taxon>Embryophyta</taxon>
        <taxon>Tracheophyta</taxon>
        <taxon>Spermatophyta</taxon>
        <taxon>Magnoliopsida</taxon>
        <taxon>Liliopsida</taxon>
        <taxon>Poales</taxon>
        <taxon>Poaceae</taxon>
        <taxon>PACMAD clade</taxon>
        <taxon>Arundinoideae</taxon>
        <taxon>Arundineae</taxon>
        <taxon>Arundo</taxon>
    </lineage>
</organism>
<proteinExistence type="predicted"/>
<feature type="compositionally biased region" description="Polar residues" evidence="1">
    <location>
        <begin position="1"/>
        <end position="11"/>
    </location>
</feature>
<evidence type="ECO:0000313" key="2">
    <source>
        <dbReference type="EMBL" id="JAD35175.1"/>
    </source>
</evidence>
<dbReference type="AlphaFoldDB" id="A0A0A8ZEM6"/>
<sequence>MIPVLQSSGTNCKKGRSRISHSSVLDSSSLAWPL</sequence>